<evidence type="ECO:0000256" key="1">
    <source>
        <dbReference type="ARBA" id="ARBA00005431"/>
    </source>
</evidence>
<dbReference type="PANTHER" id="PTHR16165">
    <property type="entry name" value="NXPE FAMILY MEMBER"/>
    <property type="match status" value="1"/>
</dbReference>
<gene>
    <name evidence="3" type="ORF">AAFF_G00121230</name>
</gene>
<name>A0AAD7RRV4_9TELE</name>
<comment type="similarity">
    <text evidence="1">Belongs to the NXPE family.</text>
</comment>
<evidence type="ECO:0000313" key="3">
    <source>
        <dbReference type="EMBL" id="KAJ8389258.1"/>
    </source>
</evidence>
<dbReference type="InterPro" id="IPR013783">
    <property type="entry name" value="Ig-like_fold"/>
</dbReference>
<dbReference type="InterPro" id="IPR057106">
    <property type="entry name" value="NXPE4_C"/>
</dbReference>
<dbReference type="PROSITE" id="PS51257">
    <property type="entry name" value="PROKAR_LIPOPROTEIN"/>
    <property type="match status" value="1"/>
</dbReference>
<dbReference type="AlphaFoldDB" id="A0AAD7RRV4"/>
<organism evidence="3 4">
    <name type="scientific">Aldrovandia affinis</name>
    <dbReference type="NCBI Taxonomy" id="143900"/>
    <lineage>
        <taxon>Eukaryota</taxon>
        <taxon>Metazoa</taxon>
        <taxon>Chordata</taxon>
        <taxon>Craniata</taxon>
        <taxon>Vertebrata</taxon>
        <taxon>Euteleostomi</taxon>
        <taxon>Actinopterygii</taxon>
        <taxon>Neopterygii</taxon>
        <taxon>Teleostei</taxon>
        <taxon>Notacanthiformes</taxon>
        <taxon>Halosauridae</taxon>
        <taxon>Aldrovandia</taxon>
    </lineage>
</organism>
<keyword evidence="4" id="KW-1185">Reference proteome</keyword>
<protein>
    <recommendedName>
        <fullName evidence="2">NXPE C-terminal domain-containing protein</fullName>
    </recommendedName>
</protein>
<dbReference type="Proteomes" id="UP001221898">
    <property type="component" value="Unassembled WGS sequence"/>
</dbReference>
<evidence type="ECO:0000313" key="4">
    <source>
        <dbReference type="Proteomes" id="UP001221898"/>
    </source>
</evidence>
<dbReference type="InterPro" id="IPR014756">
    <property type="entry name" value="Ig_E-set"/>
</dbReference>
<dbReference type="GO" id="GO:0007399">
    <property type="term" value="P:nervous system development"/>
    <property type="evidence" value="ECO:0007669"/>
    <property type="project" value="UniProtKB-ARBA"/>
</dbReference>
<dbReference type="Gene3D" id="2.60.40.10">
    <property type="entry name" value="Immunoglobulins"/>
    <property type="match status" value="1"/>
</dbReference>
<evidence type="ECO:0000259" key="2">
    <source>
        <dbReference type="Pfam" id="PF24536"/>
    </source>
</evidence>
<sequence>MVARLPVGVVTATSCNPSSPAPALQTQVYIYETHSGAPKKVVPLPQNRHNLTYPVSEVTPSPLSKQAAVHATTGRTLTPTKDALVSSEEWMSLLESLKWPSPNKIVSSPNEATDPTKCSYDVIGLQKSYTLGDFLHVLVVARDTSGRLKTHGGDFFQAKLHNSQLKASTFGLVKDHLNGTYTVRFSLLWPGATHVSVRLVHSSEAVQVLSRQREQDPDKVVFYGYFVDGGRTEQVVCNAQQSPWLFGDGTSCCCRYRDPVTGESWFCRRPNSLPCSTLTDHSMGRYQAKLSSLDASILHKDKTNINVPGRDPEILVLPHDINTQTPACQPGLDTPVPAGFYFQDHWTSLVCRSRAFNTASLVSACLKDKQVHMMGDSTLRQWFEYLESAVPALKRLNLHTSALSGPLEAVDPESNMILNWRAHGLPLRTSRTPIADLHYIGREIDGLAGGQHTIIVFNIWAHFTTYPVGAYMHRLATIRKAITSLLQRAPSTLVVIKSANTGYKDVYGSDWLSWQLDLTLRAMFKGLPVVFIDVWQMTSCHYSPDNIHPAKEVIRNEVDLFLSFVCPQ</sequence>
<reference evidence="3" key="1">
    <citation type="journal article" date="2023" name="Science">
        <title>Genome structures resolve the early diversification of teleost fishes.</title>
        <authorList>
            <person name="Parey E."/>
            <person name="Louis A."/>
            <person name="Montfort J."/>
            <person name="Bouchez O."/>
            <person name="Roques C."/>
            <person name="Iampietro C."/>
            <person name="Lluch J."/>
            <person name="Castinel A."/>
            <person name="Donnadieu C."/>
            <person name="Desvignes T."/>
            <person name="Floi Bucao C."/>
            <person name="Jouanno E."/>
            <person name="Wen M."/>
            <person name="Mejri S."/>
            <person name="Dirks R."/>
            <person name="Jansen H."/>
            <person name="Henkel C."/>
            <person name="Chen W.J."/>
            <person name="Zahm M."/>
            <person name="Cabau C."/>
            <person name="Klopp C."/>
            <person name="Thompson A.W."/>
            <person name="Robinson-Rechavi M."/>
            <person name="Braasch I."/>
            <person name="Lecointre G."/>
            <person name="Bobe J."/>
            <person name="Postlethwait J.H."/>
            <person name="Berthelot C."/>
            <person name="Roest Crollius H."/>
            <person name="Guiguen Y."/>
        </authorList>
    </citation>
    <scope>NUCLEOTIDE SEQUENCE</scope>
    <source>
        <strain evidence="3">NC1722</strain>
    </source>
</reference>
<dbReference type="InterPro" id="IPR026845">
    <property type="entry name" value="NXPH/NXPE"/>
</dbReference>
<feature type="domain" description="NXPE C-terminal" evidence="2">
    <location>
        <begin position="346"/>
        <end position="566"/>
    </location>
</feature>
<comment type="caution">
    <text evidence="3">The sequence shown here is derived from an EMBL/GenBank/DDBJ whole genome shotgun (WGS) entry which is preliminary data.</text>
</comment>
<dbReference type="SUPFAM" id="SSF81296">
    <property type="entry name" value="E set domains"/>
    <property type="match status" value="1"/>
</dbReference>
<proteinExistence type="inferred from homology"/>
<dbReference type="Pfam" id="PF24536">
    <property type="entry name" value="NXPE4_C"/>
    <property type="match status" value="1"/>
</dbReference>
<dbReference type="Pfam" id="PF06312">
    <property type="entry name" value="Neurexophilin"/>
    <property type="match status" value="1"/>
</dbReference>
<dbReference type="PANTHER" id="PTHR16165:SF23">
    <property type="entry name" value="NEUREXOPHILIN AND PC-ESTERASE DOMAIN FAMILY, MEMBER 5"/>
    <property type="match status" value="1"/>
</dbReference>
<accession>A0AAD7RRV4</accession>
<dbReference type="EMBL" id="JAINUG010000184">
    <property type="protein sequence ID" value="KAJ8389258.1"/>
    <property type="molecule type" value="Genomic_DNA"/>
</dbReference>